<feature type="region of interest" description="Disordered" evidence="1">
    <location>
        <begin position="333"/>
        <end position="389"/>
    </location>
</feature>
<gene>
    <name evidence="2" type="ORF">M514_11482</name>
</gene>
<dbReference type="AlphaFoldDB" id="A0A085NS81"/>
<feature type="compositionally biased region" description="Polar residues" evidence="1">
    <location>
        <begin position="279"/>
        <end position="302"/>
    </location>
</feature>
<evidence type="ECO:0000313" key="2">
    <source>
        <dbReference type="EMBL" id="KFD72327.1"/>
    </source>
</evidence>
<evidence type="ECO:0008006" key="3">
    <source>
        <dbReference type="Google" id="ProtNLM"/>
    </source>
</evidence>
<reference evidence="2" key="1">
    <citation type="journal article" date="2014" name="Nat. Genet.">
        <title>Genome and transcriptome of the porcine whipworm Trichuris suis.</title>
        <authorList>
            <person name="Jex A.R."/>
            <person name="Nejsum P."/>
            <person name="Schwarz E.M."/>
            <person name="Hu L."/>
            <person name="Young N.D."/>
            <person name="Hall R.S."/>
            <person name="Korhonen P.K."/>
            <person name="Liao S."/>
            <person name="Thamsborg S."/>
            <person name="Xia J."/>
            <person name="Xu P."/>
            <person name="Wang S."/>
            <person name="Scheerlinck J.P."/>
            <person name="Hofmann A."/>
            <person name="Sternberg P.W."/>
            <person name="Wang J."/>
            <person name="Gasser R.B."/>
        </authorList>
    </citation>
    <scope>NUCLEOTIDE SEQUENCE [LARGE SCALE GENOMIC DNA]</scope>
    <source>
        <strain evidence="2">DCEP-RM93F</strain>
    </source>
</reference>
<proteinExistence type="predicted"/>
<sequence length="389" mass="43269">MQGLKTCVVASEVPILCLAKQRVRLTEVRKAPIRLKTTFSMFSKTFHCTLRCRTSFEDVQTMQGTINPQFSLSMNLDPSRFFKPSSRRHFPAFLRICFTQLLLPSGKASQTILNQSLPTFTKEATIFCNLAYLNHVSQQVLHPSRATFYFMLSLPAKTFKVLQGLCNTSRFFLNRAQATDNYQSSGIFSARSADIHLTPRRVKNYQQSHIFDSAEMERKVIIKLRLPLRMSTSLMLGAHRFIKSFNLMGKSPASAMSTQDRLFGSSEPSPQRRGRISDTYRSSIFSGSTEQESTPNNSSTENAKLDDSVVINGNENGDVEAEVDGGEKVLEENGAETVSRETASGKEIKSSAGANGQIAANDTNSNMKNCTPTKQRVRQPPGGFSSGLW</sequence>
<evidence type="ECO:0000256" key="1">
    <source>
        <dbReference type="SAM" id="MobiDB-lite"/>
    </source>
</evidence>
<dbReference type="Proteomes" id="UP000030758">
    <property type="component" value="Unassembled WGS sequence"/>
</dbReference>
<protein>
    <recommendedName>
        <fullName evidence="3">Microtubule-associated protein Jupiter</fullName>
    </recommendedName>
</protein>
<feature type="region of interest" description="Disordered" evidence="1">
    <location>
        <begin position="256"/>
        <end position="320"/>
    </location>
</feature>
<name>A0A085NS81_9BILA</name>
<dbReference type="EMBL" id="KL367478">
    <property type="protein sequence ID" value="KFD72327.1"/>
    <property type="molecule type" value="Genomic_DNA"/>
</dbReference>
<organism evidence="2">
    <name type="scientific">Trichuris suis</name>
    <name type="common">pig whipworm</name>
    <dbReference type="NCBI Taxonomy" id="68888"/>
    <lineage>
        <taxon>Eukaryota</taxon>
        <taxon>Metazoa</taxon>
        <taxon>Ecdysozoa</taxon>
        <taxon>Nematoda</taxon>
        <taxon>Enoplea</taxon>
        <taxon>Dorylaimia</taxon>
        <taxon>Trichinellida</taxon>
        <taxon>Trichuridae</taxon>
        <taxon>Trichuris</taxon>
    </lineage>
</organism>
<accession>A0A085NS81</accession>
<feature type="compositionally biased region" description="Polar residues" evidence="1">
    <location>
        <begin position="352"/>
        <end position="374"/>
    </location>
</feature>